<dbReference type="Proteomes" id="UP000729357">
    <property type="component" value="Unassembled WGS sequence"/>
</dbReference>
<name>A0A9P8G301_AURME</name>
<accession>A0A9P8G301</accession>
<feature type="non-terminal residue" evidence="1">
    <location>
        <position position="287"/>
    </location>
</feature>
<protein>
    <submittedName>
        <fullName evidence="1">Uncharacterized protein</fullName>
    </submittedName>
</protein>
<evidence type="ECO:0000313" key="1">
    <source>
        <dbReference type="EMBL" id="KAG9989655.1"/>
    </source>
</evidence>
<dbReference type="AlphaFoldDB" id="A0A9P8G301"/>
<gene>
    <name evidence="1" type="ORF">KCU98_g1735</name>
</gene>
<dbReference type="EMBL" id="JAHFXS010000070">
    <property type="protein sequence ID" value="KAG9989655.1"/>
    <property type="molecule type" value="Genomic_DNA"/>
</dbReference>
<evidence type="ECO:0000313" key="2">
    <source>
        <dbReference type="Proteomes" id="UP000729357"/>
    </source>
</evidence>
<keyword evidence="2" id="KW-1185">Reference proteome</keyword>
<organism evidence="1 2">
    <name type="scientific">Aureobasidium melanogenum</name>
    <name type="common">Aureobasidium pullulans var. melanogenum</name>
    <dbReference type="NCBI Taxonomy" id="46634"/>
    <lineage>
        <taxon>Eukaryota</taxon>
        <taxon>Fungi</taxon>
        <taxon>Dikarya</taxon>
        <taxon>Ascomycota</taxon>
        <taxon>Pezizomycotina</taxon>
        <taxon>Dothideomycetes</taxon>
        <taxon>Dothideomycetidae</taxon>
        <taxon>Dothideales</taxon>
        <taxon>Saccotheciaceae</taxon>
        <taxon>Aureobasidium</taxon>
    </lineage>
</organism>
<comment type="caution">
    <text evidence="1">The sequence shown here is derived from an EMBL/GenBank/DDBJ whole genome shotgun (WGS) entry which is preliminary data.</text>
</comment>
<reference evidence="1" key="1">
    <citation type="journal article" date="2021" name="J Fungi (Basel)">
        <title>Virulence traits and population genomics of the black yeast Aureobasidium melanogenum.</title>
        <authorList>
            <person name="Cernosa A."/>
            <person name="Sun X."/>
            <person name="Gostincar C."/>
            <person name="Fang C."/>
            <person name="Gunde-Cimerman N."/>
            <person name="Song Z."/>
        </authorList>
    </citation>
    <scope>NUCLEOTIDE SEQUENCE</scope>
    <source>
        <strain evidence="1">EXF-9298</strain>
    </source>
</reference>
<sequence length="287" mass="32031">MCYGDSILKTCPHCSSTDQIFEYHGCSSGSPPTKTWWILPCAIVEEVPVTILCNECLRCFQWLGSLDVGSSPDAQLATEDLATLHLNGADSPEYERDADLSSIASMARWSCCSDTIHTSSNHLELICEWYDDIEHYLLPLKRDFPRMGARCIATRNTDLIVKLGILEAEVEVTLASALKKLEYVIETNTWIRQTTEDETKSKAVEPEELRAAMFEMRMSCISLLEDEDVSAVAVTKRLRDSACEIWFAMEAAGEEIAKKAEATGRLKAVGKTSEPRFMSKVWSLVLG</sequence>
<reference evidence="1" key="2">
    <citation type="submission" date="2021-08" db="EMBL/GenBank/DDBJ databases">
        <authorList>
            <person name="Gostincar C."/>
            <person name="Sun X."/>
            <person name="Song Z."/>
            <person name="Gunde-Cimerman N."/>
        </authorList>
    </citation>
    <scope>NUCLEOTIDE SEQUENCE</scope>
    <source>
        <strain evidence="1">EXF-9298</strain>
    </source>
</reference>
<proteinExistence type="predicted"/>